<dbReference type="NCBIfam" id="TIGR00254">
    <property type="entry name" value="GGDEF"/>
    <property type="match status" value="1"/>
</dbReference>
<evidence type="ECO:0000256" key="1">
    <source>
        <dbReference type="ARBA" id="ARBA00001946"/>
    </source>
</evidence>
<organism evidence="5 6">
    <name type="scientific">Pontibacterium sinense</name>
    <dbReference type="NCBI Taxonomy" id="2781979"/>
    <lineage>
        <taxon>Bacteria</taxon>
        <taxon>Pseudomonadati</taxon>
        <taxon>Pseudomonadota</taxon>
        <taxon>Gammaproteobacteria</taxon>
        <taxon>Oceanospirillales</taxon>
        <taxon>Oceanospirillaceae</taxon>
        <taxon>Pontibacterium</taxon>
    </lineage>
</organism>
<accession>A0A8J7K6D9</accession>
<dbReference type="SMART" id="SM00091">
    <property type="entry name" value="PAS"/>
    <property type="match status" value="2"/>
</dbReference>
<dbReference type="InterPro" id="IPR013655">
    <property type="entry name" value="PAS_fold_3"/>
</dbReference>
<dbReference type="EMBL" id="JADEYS010000014">
    <property type="protein sequence ID" value="MBE9398315.1"/>
    <property type="molecule type" value="Genomic_DNA"/>
</dbReference>
<dbReference type="InterPro" id="IPR052163">
    <property type="entry name" value="DGC-Regulatory_Protein"/>
</dbReference>
<dbReference type="InterPro" id="IPR001610">
    <property type="entry name" value="PAC"/>
</dbReference>
<dbReference type="SUPFAM" id="SSF55073">
    <property type="entry name" value="Nucleotide cyclase"/>
    <property type="match status" value="1"/>
</dbReference>
<evidence type="ECO:0000313" key="5">
    <source>
        <dbReference type="EMBL" id="MBE9398315.1"/>
    </source>
</evidence>
<dbReference type="PANTHER" id="PTHR46663:SF4">
    <property type="entry name" value="DIGUANYLATE CYCLASE DGCT-RELATED"/>
    <property type="match status" value="1"/>
</dbReference>
<dbReference type="NCBIfam" id="TIGR00229">
    <property type="entry name" value="sensory_box"/>
    <property type="match status" value="2"/>
</dbReference>
<dbReference type="InterPro" id="IPR000700">
    <property type="entry name" value="PAS-assoc_C"/>
</dbReference>
<dbReference type="Gene3D" id="3.30.450.20">
    <property type="entry name" value="PAS domain"/>
    <property type="match status" value="2"/>
</dbReference>
<evidence type="ECO:0000259" key="2">
    <source>
        <dbReference type="PROSITE" id="PS50112"/>
    </source>
</evidence>
<feature type="domain" description="PAC" evidence="3">
    <location>
        <begin position="209"/>
        <end position="262"/>
    </location>
</feature>
<evidence type="ECO:0000313" key="6">
    <source>
        <dbReference type="Proteomes" id="UP000640333"/>
    </source>
</evidence>
<protein>
    <submittedName>
        <fullName evidence="5">Diguanylate cyclase</fullName>
    </submittedName>
</protein>
<dbReference type="PANTHER" id="PTHR46663">
    <property type="entry name" value="DIGUANYLATE CYCLASE DGCT-RELATED"/>
    <property type="match status" value="1"/>
</dbReference>
<dbReference type="InterPro" id="IPR043128">
    <property type="entry name" value="Rev_trsase/Diguanyl_cyclase"/>
</dbReference>
<dbReference type="RefSeq" id="WP_193953954.1">
    <property type="nucleotide sequence ID" value="NZ_JADEYS010000014.1"/>
</dbReference>
<dbReference type="AlphaFoldDB" id="A0A8J7K6D9"/>
<sequence length="432" mass="49357">MPSKNASQFPGLETLFDQLADAVYLIDPVTSNIIWGNTQAWKSLGMTPNDILNHSVLSLQKDVHGAPQWKDIANEIFKTDCFRFLGRHQHRDGHEIEVEVNTTHFTWNDQRFFLSVARDITNRVLQEPSASEDNSSELFALNEASDGTWDWSIQTGEVTFSPQLKRLLGYGPDEMPGVLDTWKDNIHPEDAPLVLATIKEHLKGQRPRYEATYRLRNRNGHYLWVQDRGRICERDKNGSPTRAMGLVHNITDQKHVELNLQKLASYDLLTSLVNRREGMKQLVLQMNLARRLNTPLGIAYLDIDHFKRINDVFGHQQGDETLKKLAKVLRHVIRSSDTICRWGGEEFLLFANNTDLDDMVALGEKIRREVRAAFFDDRSPITISLGITTSNGEEEISETLARADTAMYRAKHNGRNRVEFTSPDIQPSQVDL</sequence>
<dbReference type="SUPFAM" id="SSF55785">
    <property type="entry name" value="PYP-like sensor domain (PAS domain)"/>
    <property type="match status" value="2"/>
</dbReference>
<comment type="caution">
    <text evidence="5">The sequence shown here is derived from an EMBL/GenBank/DDBJ whole genome shotgun (WGS) entry which is preliminary data.</text>
</comment>
<feature type="domain" description="PAS" evidence="2">
    <location>
        <begin position="158"/>
        <end position="205"/>
    </location>
</feature>
<keyword evidence="6" id="KW-1185">Reference proteome</keyword>
<dbReference type="InterPro" id="IPR000014">
    <property type="entry name" value="PAS"/>
</dbReference>
<feature type="domain" description="GGDEF" evidence="4">
    <location>
        <begin position="294"/>
        <end position="423"/>
    </location>
</feature>
<dbReference type="CDD" id="cd01949">
    <property type="entry name" value="GGDEF"/>
    <property type="match status" value="1"/>
</dbReference>
<dbReference type="Gene3D" id="3.30.70.270">
    <property type="match status" value="1"/>
</dbReference>
<name>A0A8J7K6D9_9GAMM</name>
<proteinExistence type="predicted"/>
<dbReference type="Pfam" id="PF13426">
    <property type="entry name" value="PAS_9"/>
    <property type="match status" value="1"/>
</dbReference>
<dbReference type="InterPro" id="IPR000160">
    <property type="entry name" value="GGDEF_dom"/>
</dbReference>
<dbReference type="PROSITE" id="PS50887">
    <property type="entry name" value="GGDEF"/>
    <property type="match status" value="1"/>
</dbReference>
<dbReference type="GO" id="GO:0003824">
    <property type="term" value="F:catalytic activity"/>
    <property type="evidence" value="ECO:0007669"/>
    <property type="project" value="UniProtKB-ARBA"/>
</dbReference>
<dbReference type="PROSITE" id="PS50112">
    <property type="entry name" value="PAS"/>
    <property type="match status" value="1"/>
</dbReference>
<dbReference type="InterPro" id="IPR035965">
    <property type="entry name" value="PAS-like_dom_sf"/>
</dbReference>
<dbReference type="SMART" id="SM00267">
    <property type="entry name" value="GGDEF"/>
    <property type="match status" value="1"/>
</dbReference>
<evidence type="ECO:0000259" key="4">
    <source>
        <dbReference type="PROSITE" id="PS50887"/>
    </source>
</evidence>
<dbReference type="InterPro" id="IPR029787">
    <property type="entry name" value="Nucleotide_cyclase"/>
</dbReference>
<dbReference type="FunFam" id="3.30.70.270:FF:000001">
    <property type="entry name" value="Diguanylate cyclase domain protein"/>
    <property type="match status" value="1"/>
</dbReference>
<dbReference type="Proteomes" id="UP000640333">
    <property type="component" value="Unassembled WGS sequence"/>
</dbReference>
<evidence type="ECO:0000259" key="3">
    <source>
        <dbReference type="PROSITE" id="PS50113"/>
    </source>
</evidence>
<dbReference type="Pfam" id="PF08447">
    <property type="entry name" value="PAS_3"/>
    <property type="match status" value="1"/>
</dbReference>
<dbReference type="PROSITE" id="PS50113">
    <property type="entry name" value="PAC"/>
    <property type="match status" value="1"/>
</dbReference>
<gene>
    <name evidence="5" type="ORF">IOQ59_13720</name>
</gene>
<dbReference type="SMART" id="SM00086">
    <property type="entry name" value="PAC"/>
    <property type="match status" value="2"/>
</dbReference>
<dbReference type="CDD" id="cd00130">
    <property type="entry name" value="PAS"/>
    <property type="match status" value="1"/>
</dbReference>
<dbReference type="Pfam" id="PF00990">
    <property type="entry name" value="GGDEF"/>
    <property type="match status" value="1"/>
</dbReference>
<comment type="cofactor">
    <cofactor evidence="1">
        <name>Mg(2+)</name>
        <dbReference type="ChEBI" id="CHEBI:18420"/>
    </cofactor>
</comment>
<reference evidence="5" key="1">
    <citation type="submission" date="2020-10" db="EMBL/GenBank/DDBJ databases">
        <title>Bacterium isolated from coastal waters sediment.</title>
        <authorList>
            <person name="Chen R.-J."/>
            <person name="Lu D.-C."/>
            <person name="Zhu K.-L."/>
            <person name="Du Z.-J."/>
        </authorList>
    </citation>
    <scope>NUCLEOTIDE SEQUENCE</scope>
    <source>
        <strain evidence="5">N1Y112</strain>
    </source>
</reference>